<dbReference type="OrthoDB" id="6445181at2"/>
<sequence length="98" mass="11510">MKYRLPFVVTALLFLSSYAAAQEGYWYEGCPKYSERGLKEALDESIRTPVESVSELQQYSKGELETQLKKEECDIRNFAEHKKEIEKRLQEIEEIQKS</sequence>
<feature type="chain" id="PRO_5012835961" description="Periplasmic protein" evidence="2">
    <location>
        <begin position="22"/>
        <end position="98"/>
    </location>
</feature>
<feature type="coiled-coil region" evidence="1">
    <location>
        <begin position="68"/>
        <end position="98"/>
    </location>
</feature>
<accession>A0A2D0KPZ9</accession>
<evidence type="ECO:0000256" key="1">
    <source>
        <dbReference type="SAM" id="Coils"/>
    </source>
</evidence>
<dbReference type="AlphaFoldDB" id="A0A2D0KPZ9"/>
<keyword evidence="1" id="KW-0175">Coiled coil</keyword>
<name>A0A2D0KPZ9_9GAMM</name>
<keyword evidence="2" id="KW-0732">Signal</keyword>
<proteinExistence type="predicted"/>
<dbReference type="EMBL" id="NJCX01000101">
    <property type="protein sequence ID" value="PHM65511.1"/>
    <property type="molecule type" value="Genomic_DNA"/>
</dbReference>
<reference evidence="3 4" key="1">
    <citation type="journal article" date="2017" name="Nat. Microbiol.">
        <title>Natural product diversity associated with the nematode symbionts Photorhabdus and Xenorhabdus.</title>
        <authorList>
            <person name="Tobias N.J."/>
            <person name="Wolff H."/>
            <person name="Djahanschiri B."/>
            <person name="Grundmann F."/>
            <person name="Kronenwerth M."/>
            <person name="Shi Y.M."/>
            <person name="Simonyi S."/>
            <person name="Grun P."/>
            <person name="Shapiro-Ilan D."/>
            <person name="Pidot S.J."/>
            <person name="Stinear T.P."/>
            <person name="Ebersberger I."/>
            <person name="Bode H.B."/>
        </authorList>
    </citation>
    <scope>NUCLEOTIDE SEQUENCE [LARGE SCALE GENOMIC DNA]</scope>
    <source>
        <strain evidence="3 4">DSM 17907</strain>
    </source>
</reference>
<keyword evidence="4" id="KW-1185">Reference proteome</keyword>
<evidence type="ECO:0000256" key="2">
    <source>
        <dbReference type="SAM" id="SignalP"/>
    </source>
</evidence>
<evidence type="ECO:0000313" key="3">
    <source>
        <dbReference type="EMBL" id="PHM65511.1"/>
    </source>
</evidence>
<gene>
    <name evidence="3" type="ORF">Xkoz_03853</name>
</gene>
<feature type="signal peptide" evidence="2">
    <location>
        <begin position="1"/>
        <end position="21"/>
    </location>
</feature>
<organism evidence="3 4">
    <name type="scientific">Xenorhabdus kozodoii</name>
    <dbReference type="NCBI Taxonomy" id="351676"/>
    <lineage>
        <taxon>Bacteria</taxon>
        <taxon>Pseudomonadati</taxon>
        <taxon>Pseudomonadota</taxon>
        <taxon>Gammaproteobacteria</taxon>
        <taxon>Enterobacterales</taxon>
        <taxon>Morganellaceae</taxon>
        <taxon>Xenorhabdus</taxon>
    </lineage>
</organism>
<dbReference type="RefSeq" id="WP_099143530.1">
    <property type="nucleotide sequence ID" value="NZ_CAWNOR010000004.1"/>
</dbReference>
<protein>
    <recommendedName>
        <fullName evidence="5">Periplasmic protein</fullName>
    </recommendedName>
</protein>
<evidence type="ECO:0008006" key="5">
    <source>
        <dbReference type="Google" id="ProtNLM"/>
    </source>
</evidence>
<dbReference type="Proteomes" id="UP000221101">
    <property type="component" value="Unassembled WGS sequence"/>
</dbReference>
<comment type="caution">
    <text evidence="3">The sequence shown here is derived from an EMBL/GenBank/DDBJ whole genome shotgun (WGS) entry which is preliminary data.</text>
</comment>
<evidence type="ECO:0000313" key="4">
    <source>
        <dbReference type="Proteomes" id="UP000221101"/>
    </source>
</evidence>